<dbReference type="Pfam" id="PF01535">
    <property type="entry name" value="PPR"/>
    <property type="match status" value="2"/>
</dbReference>
<accession>A0A8J5ILD6</accession>
<dbReference type="Gene3D" id="1.25.40.10">
    <property type="entry name" value="Tetratricopeptide repeat domain"/>
    <property type="match status" value="2"/>
</dbReference>
<dbReference type="AlphaFoldDB" id="A0A8J5ILD6"/>
<dbReference type="PANTHER" id="PTHR47493:SF1">
    <property type="entry name" value="OS08G0520200 PROTEIN"/>
    <property type="match status" value="1"/>
</dbReference>
<dbReference type="PANTHER" id="PTHR47493">
    <property type="entry name" value="OS08G0520200 PROTEIN"/>
    <property type="match status" value="1"/>
</dbReference>
<evidence type="ECO:0000256" key="1">
    <source>
        <dbReference type="ARBA" id="ARBA00022737"/>
    </source>
</evidence>
<keyword evidence="3" id="KW-1185">Reference proteome</keyword>
<proteinExistence type="predicted"/>
<evidence type="ECO:0000313" key="2">
    <source>
        <dbReference type="EMBL" id="KAG6537050.1"/>
    </source>
</evidence>
<dbReference type="InterPro" id="IPR011990">
    <property type="entry name" value="TPR-like_helical_dom_sf"/>
</dbReference>
<organism evidence="2 3">
    <name type="scientific">Zingiber officinale</name>
    <name type="common">Ginger</name>
    <name type="synonym">Amomum zingiber</name>
    <dbReference type="NCBI Taxonomy" id="94328"/>
    <lineage>
        <taxon>Eukaryota</taxon>
        <taxon>Viridiplantae</taxon>
        <taxon>Streptophyta</taxon>
        <taxon>Embryophyta</taxon>
        <taxon>Tracheophyta</taxon>
        <taxon>Spermatophyta</taxon>
        <taxon>Magnoliopsida</taxon>
        <taxon>Liliopsida</taxon>
        <taxon>Zingiberales</taxon>
        <taxon>Zingiberaceae</taxon>
        <taxon>Zingiber</taxon>
    </lineage>
</organism>
<evidence type="ECO:0008006" key="4">
    <source>
        <dbReference type="Google" id="ProtNLM"/>
    </source>
</evidence>
<evidence type="ECO:0000313" key="3">
    <source>
        <dbReference type="Proteomes" id="UP000734854"/>
    </source>
</evidence>
<dbReference type="Proteomes" id="UP000734854">
    <property type="component" value="Unassembled WGS sequence"/>
</dbReference>
<gene>
    <name evidence="2" type="ORF">ZIOFF_002128</name>
</gene>
<keyword evidence="1" id="KW-0677">Repeat</keyword>
<comment type="caution">
    <text evidence="2">The sequence shown here is derived from an EMBL/GenBank/DDBJ whole genome shotgun (WGS) entry which is preliminary data.</text>
</comment>
<dbReference type="EMBL" id="JACMSC010000001">
    <property type="protein sequence ID" value="KAG6537050.1"/>
    <property type="molecule type" value="Genomic_DNA"/>
</dbReference>
<reference evidence="2 3" key="1">
    <citation type="submission" date="2020-08" db="EMBL/GenBank/DDBJ databases">
        <title>Plant Genome Project.</title>
        <authorList>
            <person name="Zhang R.-G."/>
        </authorList>
    </citation>
    <scope>NUCLEOTIDE SEQUENCE [LARGE SCALE GENOMIC DNA]</scope>
    <source>
        <tissue evidence="2">Rhizome</tissue>
    </source>
</reference>
<dbReference type="InterPro" id="IPR002885">
    <property type="entry name" value="PPR_rpt"/>
</dbReference>
<sequence>MQWQQIICGAHWNARNLSSQELAYVLKSAIRNGNPEGALRFLHEMESRGFKIGCDILSDLMLSFAKNGFLMQAQTLWTEIINSSFVPSVEVIWGLMKAYGRMDQFDEINRIVNEIAVRDFDFTPQVYSMAITCFGKAGQLQLMEETVKQMVLRGFKIDSLTGNSFVKYYSIYGSVEEMEEAYQRLKKSRILIEKDVVRSMALTYINQREFYKFSEFLRDVGLGRRNLGNLLWNLLLLSYAANFKMKSLQREFLSMLEAGFSPDITTFNIRALTFSRMSMFWDLHLSIEHMSHKGVTPDIVTYGCIVDAYLGRRLAKNIHFGLGNLNVGNTPLLLTDPLVFKAFGKGDFHSSSEALLQSANHREWTYSKLLAIHMKKQKLSLEFGPNQIASIGKFDMPRTSIKYALQLLDSNLSYAFPACPK</sequence>
<dbReference type="NCBIfam" id="TIGR00756">
    <property type="entry name" value="PPR"/>
    <property type="match status" value="2"/>
</dbReference>
<name>A0A8J5ILD6_ZINOF</name>
<protein>
    <recommendedName>
        <fullName evidence="4">Pentatricopeptide repeat-containing protein</fullName>
    </recommendedName>
</protein>